<gene>
    <name evidence="1" type="ORF">Drose_04550</name>
</gene>
<sequence>MASPTLVPSGAVYYGYTGPDAESPTERANRERYWRSLGKKIRKNARI</sequence>
<name>A0ABY5Z972_9ACTN</name>
<evidence type="ECO:0000313" key="1">
    <source>
        <dbReference type="EMBL" id="UWZ37560.1"/>
    </source>
</evidence>
<dbReference type="Proteomes" id="UP001058271">
    <property type="component" value="Chromosome"/>
</dbReference>
<accession>A0ABY5Z972</accession>
<proteinExistence type="predicted"/>
<dbReference type="EMBL" id="CP073721">
    <property type="protein sequence ID" value="UWZ37560.1"/>
    <property type="molecule type" value="Genomic_DNA"/>
</dbReference>
<evidence type="ECO:0000313" key="2">
    <source>
        <dbReference type="Proteomes" id="UP001058271"/>
    </source>
</evidence>
<reference evidence="1" key="1">
    <citation type="submission" date="2021-04" db="EMBL/GenBank/DDBJ databases">
        <title>Biosynthetic gene clusters of Dactylosporangioum roseum.</title>
        <authorList>
            <person name="Hartkoorn R.C."/>
            <person name="Beaudoing E."/>
            <person name="Hot D."/>
            <person name="Moureu S."/>
        </authorList>
    </citation>
    <scope>NUCLEOTIDE SEQUENCE</scope>
    <source>
        <strain evidence="1">NRRL B-16295</strain>
    </source>
</reference>
<keyword evidence="2" id="KW-1185">Reference proteome</keyword>
<protein>
    <submittedName>
        <fullName evidence="1">Uncharacterized protein</fullName>
    </submittedName>
</protein>
<organism evidence="1 2">
    <name type="scientific">Dactylosporangium roseum</name>
    <dbReference type="NCBI Taxonomy" id="47989"/>
    <lineage>
        <taxon>Bacteria</taxon>
        <taxon>Bacillati</taxon>
        <taxon>Actinomycetota</taxon>
        <taxon>Actinomycetes</taxon>
        <taxon>Micromonosporales</taxon>
        <taxon>Micromonosporaceae</taxon>
        <taxon>Dactylosporangium</taxon>
    </lineage>
</organism>
<dbReference type="RefSeq" id="WP_260726919.1">
    <property type="nucleotide sequence ID" value="NZ_BAAABS010000070.1"/>
</dbReference>